<dbReference type="AlphaFoldDB" id="A0A6G5QJ90"/>
<dbReference type="InterPro" id="IPR007332">
    <property type="entry name" value="DUF411"/>
</dbReference>
<dbReference type="EMBL" id="CP012542">
    <property type="protein sequence ID" value="QCD45682.1"/>
    <property type="molecule type" value="Genomic_DNA"/>
</dbReference>
<dbReference type="Proteomes" id="UP000503264">
    <property type="component" value="Chromosome"/>
</dbReference>
<protein>
    <submittedName>
        <fullName evidence="2">Putative DUF411 domain protein</fullName>
    </submittedName>
</protein>
<evidence type="ECO:0000313" key="2">
    <source>
        <dbReference type="EMBL" id="QCD45682.1"/>
    </source>
</evidence>
<reference evidence="2 3" key="1">
    <citation type="submission" date="2016-07" db="EMBL/GenBank/DDBJ databases">
        <title>Comparative genomics of the Campylobacter concisus group.</title>
        <authorList>
            <person name="Miller W.G."/>
            <person name="Yee E."/>
            <person name="Chapman M.H."/>
            <person name="Huynh S."/>
            <person name="Bono J.L."/>
            <person name="On S.L.W."/>
            <person name="StLeger J."/>
            <person name="Foster G."/>
            <person name="Parker C.T."/>
        </authorList>
    </citation>
    <scope>NUCLEOTIDE SEQUENCE [LARGE SCALE GENOMIC DNA]</scope>
    <source>
        <strain evidence="2 3">CCUG 21559</strain>
    </source>
</reference>
<proteinExistence type="predicted"/>
<sequence length="151" mass="16277">MKKTGLALGILCLFASANFASELVEVYKSPTCGCCSKWEEHMRANGFSTKEYLTDATIEVKAKNKVPLELASCHTALVGGYVVEGHVPADEIKRLLALKPEGVIGISTPGMPLESPGMEQGNVPEQYDVVIFKHDGSAEVFATYIGSKKIK</sequence>
<keyword evidence="3" id="KW-1185">Reference proteome</keyword>
<accession>A0A6G5QJ90</accession>
<name>A0A6G5QJ90_9BACT</name>
<organism evidence="2 3">
    <name type="scientific">Campylobacter mucosalis CCUG 21559</name>
    <dbReference type="NCBI Taxonomy" id="1032067"/>
    <lineage>
        <taxon>Bacteria</taxon>
        <taxon>Pseudomonadati</taxon>
        <taxon>Campylobacterota</taxon>
        <taxon>Epsilonproteobacteria</taxon>
        <taxon>Campylobacterales</taxon>
        <taxon>Campylobacteraceae</taxon>
        <taxon>Campylobacter</taxon>
    </lineage>
</organism>
<keyword evidence="1" id="KW-0732">Signal</keyword>
<evidence type="ECO:0000313" key="3">
    <source>
        <dbReference type="Proteomes" id="UP000503264"/>
    </source>
</evidence>
<evidence type="ECO:0000256" key="1">
    <source>
        <dbReference type="SAM" id="SignalP"/>
    </source>
</evidence>
<dbReference type="Pfam" id="PF04214">
    <property type="entry name" value="DUF411"/>
    <property type="match status" value="1"/>
</dbReference>
<dbReference type="RefSeq" id="WP_171994317.1">
    <property type="nucleotide sequence ID" value="NZ_CP012542.1"/>
</dbReference>
<feature type="chain" id="PRO_5026101561" evidence="1">
    <location>
        <begin position="21"/>
        <end position="151"/>
    </location>
</feature>
<feature type="signal peptide" evidence="1">
    <location>
        <begin position="1"/>
        <end position="20"/>
    </location>
</feature>
<gene>
    <name evidence="2" type="ORF">CMUC_1941</name>
</gene>